<proteinExistence type="predicted"/>
<organism evidence="9 10">
    <name type="scientific">Chlamydomonas incerta</name>
    <dbReference type="NCBI Taxonomy" id="51695"/>
    <lineage>
        <taxon>Eukaryota</taxon>
        <taxon>Viridiplantae</taxon>
        <taxon>Chlorophyta</taxon>
        <taxon>core chlorophytes</taxon>
        <taxon>Chlorophyceae</taxon>
        <taxon>CS clade</taxon>
        <taxon>Chlamydomonadales</taxon>
        <taxon>Chlamydomonadaceae</taxon>
        <taxon>Chlamydomonas</taxon>
    </lineage>
</organism>
<dbReference type="PANTHER" id="PTHR44329:SF214">
    <property type="entry name" value="PROTEIN KINASE DOMAIN-CONTAINING PROTEIN"/>
    <property type="match status" value="1"/>
</dbReference>
<protein>
    <recommendedName>
        <fullName evidence="8">Protein kinase domain-containing protein</fullName>
    </recommendedName>
</protein>
<dbReference type="GO" id="GO:0005524">
    <property type="term" value="F:ATP binding"/>
    <property type="evidence" value="ECO:0007669"/>
    <property type="project" value="UniProtKB-UniRule"/>
</dbReference>
<comment type="caution">
    <text evidence="9">The sequence shown here is derived from an EMBL/GenBank/DDBJ whole genome shotgun (WGS) entry which is preliminary data.</text>
</comment>
<dbReference type="InterPro" id="IPR017441">
    <property type="entry name" value="Protein_kinase_ATP_BS"/>
</dbReference>
<feature type="region of interest" description="Disordered" evidence="6">
    <location>
        <begin position="411"/>
        <end position="432"/>
    </location>
</feature>
<dbReference type="PROSITE" id="PS00107">
    <property type="entry name" value="PROTEIN_KINASE_ATP"/>
    <property type="match status" value="1"/>
</dbReference>
<evidence type="ECO:0000259" key="8">
    <source>
        <dbReference type="SMART" id="SM00220"/>
    </source>
</evidence>
<feature type="binding site" evidence="5">
    <location>
        <position position="812"/>
    </location>
    <ligand>
        <name>ATP</name>
        <dbReference type="ChEBI" id="CHEBI:30616"/>
    </ligand>
</feature>
<feature type="transmembrane region" description="Helical" evidence="7">
    <location>
        <begin position="438"/>
        <end position="462"/>
    </location>
</feature>
<evidence type="ECO:0000256" key="6">
    <source>
        <dbReference type="SAM" id="MobiDB-lite"/>
    </source>
</evidence>
<evidence type="ECO:0000256" key="3">
    <source>
        <dbReference type="ARBA" id="ARBA00022777"/>
    </source>
</evidence>
<evidence type="ECO:0000313" key="10">
    <source>
        <dbReference type="Proteomes" id="UP000650467"/>
    </source>
</evidence>
<dbReference type="InterPro" id="IPR000719">
    <property type="entry name" value="Prot_kinase_dom"/>
</dbReference>
<dbReference type="InterPro" id="IPR011009">
    <property type="entry name" value="Kinase-like_dom_sf"/>
</dbReference>
<dbReference type="OrthoDB" id="4062651at2759"/>
<dbReference type="InterPro" id="IPR051681">
    <property type="entry name" value="Ser/Thr_Kinases-Pseudokinases"/>
</dbReference>
<dbReference type="Gene3D" id="3.30.200.20">
    <property type="entry name" value="Phosphorylase Kinase, domain 1"/>
    <property type="match status" value="1"/>
</dbReference>
<feature type="compositionally biased region" description="Low complexity" evidence="6">
    <location>
        <begin position="529"/>
        <end position="544"/>
    </location>
</feature>
<dbReference type="EMBL" id="JAEHOC010000006">
    <property type="protein sequence ID" value="KAG2441143.1"/>
    <property type="molecule type" value="Genomic_DNA"/>
</dbReference>
<evidence type="ECO:0000256" key="7">
    <source>
        <dbReference type="SAM" id="Phobius"/>
    </source>
</evidence>
<evidence type="ECO:0000256" key="4">
    <source>
        <dbReference type="ARBA" id="ARBA00022840"/>
    </source>
</evidence>
<keyword evidence="3" id="KW-0418">Kinase</keyword>
<keyword evidence="4 5" id="KW-0067">ATP-binding</keyword>
<feature type="domain" description="Protein kinase" evidence="8">
    <location>
        <begin position="785"/>
        <end position="1072"/>
    </location>
</feature>
<keyword evidence="7" id="KW-1133">Transmembrane helix</keyword>
<dbReference type="SUPFAM" id="SSF56112">
    <property type="entry name" value="Protein kinase-like (PK-like)"/>
    <property type="match status" value="1"/>
</dbReference>
<dbReference type="AlphaFoldDB" id="A0A835T9K7"/>
<feature type="compositionally biased region" description="Low complexity" evidence="6">
    <location>
        <begin position="411"/>
        <end position="426"/>
    </location>
</feature>
<keyword evidence="10" id="KW-1185">Reference proteome</keyword>
<dbReference type="SMART" id="SM00220">
    <property type="entry name" value="S_TKc"/>
    <property type="match status" value="1"/>
</dbReference>
<reference evidence="9" key="1">
    <citation type="journal article" date="2020" name="bioRxiv">
        <title>Comparative genomics of Chlamydomonas.</title>
        <authorList>
            <person name="Craig R.J."/>
            <person name="Hasan A.R."/>
            <person name="Ness R.W."/>
            <person name="Keightley P.D."/>
        </authorList>
    </citation>
    <scope>NUCLEOTIDE SEQUENCE</scope>
    <source>
        <strain evidence="9">SAG 7.73</strain>
    </source>
</reference>
<evidence type="ECO:0000256" key="2">
    <source>
        <dbReference type="ARBA" id="ARBA00022741"/>
    </source>
</evidence>
<keyword evidence="1" id="KW-0808">Transferase</keyword>
<keyword evidence="7" id="KW-0472">Membrane</keyword>
<gene>
    <name evidence="9" type="ORF">HXX76_003995</name>
</gene>
<feature type="compositionally biased region" description="Low complexity" evidence="6">
    <location>
        <begin position="687"/>
        <end position="697"/>
    </location>
</feature>
<evidence type="ECO:0000256" key="1">
    <source>
        <dbReference type="ARBA" id="ARBA00022679"/>
    </source>
</evidence>
<dbReference type="GO" id="GO:0004674">
    <property type="term" value="F:protein serine/threonine kinase activity"/>
    <property type="evidence" value="ECO:0007669"/>
    <property type="project" value="TreeGrafter"/>
</dbReference>
<feature type="region of interest" description="Disordered" evidence="6">
    <location>
        <begin position="676"/>
        <end position="704"/>
    </location>
</feature>
<accession>A0A835T9K7</accession>
<evidence type="ECO:0000256" key="5">
    <source>
        <dbReference type="PROSITE-ProRule" id="PRU10141"/>
    </source>
</evidence>
<dbReference type="InterPro" id="IPR008271">
    <property type="entry name" value="Ser/Thr_kinase_AS"/>
</dbReference>
<evidence type="ECO:0000313" key="9">
    <source>
        <dbReference type="EMBL" id="KAG2441143.1"/>
    </source>
</evidence>
<sequence>MRAMGMLTPSAPGAASQVVFQAGAVVLVMPADQDWSWASTWWFLVSTRAADYPGWQTARFLPPRTPADSNCSLDVAARPTQRCWAMQGYLYDVVYDAMELEPSAVASTTLVPSALSASSRKFYTIHLLSCDFFFGEMSTTRTTVQPINNTGVEVVSVPVGSGYELAAALVNASVAQILVTAPFVNVTDADFEALGVSLPLRLDRNVSVTAPADQQWPLLTLRAVKKMSLGPNVTLRFTGLAIDPVVSLYSFRSASVMPMVGRSSGGPPGAGSTPRIVIDKCALVPELGLEGAKSYAWLISIPRPETAPGMQILNGLGGSPANCSHDGAAPPLQRCWASNNMFVDVAASMVDVDSKTGVTTRLNYDVLILDTTVHFNKGIPEACMDAPDPVECYFRLSVNTSAVTLTGTAAAPTDTATWSPPPAAGSQPGGSSSGSASLGIIVGCVVGGVGALIGVAVVAAVLRRRRRASSGGARQSAYEKPGLTGASAVVDVHSSNADGEDPPHPKNAALTSATGPRGGQRSWRLIRTGGAESSARSSSPACSGIMSTAGDAATGSSGLLGTGNRDHRSPMQGGAGGIDGESSGLATQEVSSPAFEGSTQHAVPAAAAAAAEVATQLKHLLALPTGSKPPPLLHPNAAFAAAAAAGAVAVVPTTPFRRDLNINVQFDVGSPAQQCAGKGGAVGNHGSSSCSATASSTPPLGSKAGAAMLAQPADDGEEADAQQPAVLAAFQPSDSAAAAAAAAAATCAAGVAPDGNMRRGTIHGRGGAAAEATSATPHDANAAVQLLPRVLGKGAFGRVVEGRFKGERVAVKLLLMDRLGLGLGGGGLPSGAAAGTGGGSGHRGQDQYVLAFVREVEILGRIDHANVVRLLAASVEPPRLALVMELMDCSLERVLFGAGPGAPLLPLPKLLHIAIQIAQGLAYLHPTVLHKDLKPGNVLLRGADSDTPDVKLSDFGLSSLRMHTVPTLNAACGTPAYMAPELFDPETTTVTHHADMYSFGVLLWAMLAGKQPWQDFSMVALAYQVSLGARLPLQYLGEGRCPAKLRELITACWDADPLRRPAAAEVVIELLLIKQQAGAALLQPAEEQQAGAAHAQHGSGNQPA</sequence>
<dbReference type="Pfam" id="PF00069">
    <property type="entry name" value="Pkinase"/>
    <property type="match status" value="1"/>
</dbReference>
<dbReference type="PROSITE" id="PS00108">
    <property type="entry name" value="PROTEIN_KINASE_ST"/>
    <property type="match status" value="1"/>
</dbReference>
<feature type="region of interest" description="Disordered" evidence="6">
    <location>
        <begin position="493"/>
        <end position="593"/>
    </location>
</feature>
<keyword evidence="7" id="KW-0812">Transmembrane</keyword>
<dbReference type="Proteomes" id="UP000650467">
    <property type="component" value="Unassembled WGS sequence"/>
</dbReference>
<name>A0A835T9K7_CHLIN</name>
<keyword evidence="2 5" id="KW-0547">Nucleotide-binding</keyword>
<dbReference type="Gene3D" id="1.10.510.10">
    <property type="entry name" value="Transferase(Phosphotransferase) domain 1"/>
    <property type="match status" value="1"/>
</dbReference>
<dbReference type="PANTHER" id="PTHR44329">
    <property type="entry name" value="SERINE/THREONINE-PROTEIN KINASE TNNI3K-RELATED"/>
    <property type="match status" value="1"/>
</dbReference>